<gene>
    <name evidence="2" type="ORF">KUF71_011019</name>
</gene>
<feature type="compositionally biased region" description="Basic and acidic residues" evidence="1">
    <location>
        <begin position="1"/>
        <end position="14"/>
    </location>
</feature>
<name>A0AAE1LJC2_9NEOP</name>
<accession>A0AAE1LJC2</accession>
<feature type="compositionally biased region" description="Polar residues" evidence="1">
    <location>
        <begin position="23"/>
        <end position="40"/>
    </location>
</feature>
<dbReference type="Proteomes" id="UP001219518">
    <property type="component" value="Unassembled WGS sequence"/>
</dbReference>
<proteinExistence type="predicted"/>
<reference evidence="2" key="2">
    <citation type="journal article" date="2023" name="BMC Genomics">
        <title>Pest status, molecular evolution, and epigenetic factors derived from the genome assembly of Frankliniella fusca, a thysanopteran phytovirus vector.</title>
        <authorList>
            <person name="Catto M.A."/>
            <person name="Labadie P.E."/>
            <person name="Jacobson A.L."/>
            <person name="Kennedy G.G."/>
            <person name="Srinivasan R."/>
            <person name="Hunt B.G."/>
        </authorList>
    </citation>
    <scope>NUCLEOTIDE SEQUENCE</scope>
    <source>
        <strain evidence="2">PL_HMW_Pooled</strain>
    </source>
</reference>
<dbReference type="EMBL" id="JAHWGI010001056">
    <property type="protein sequence ID" value="KAK3921843.1"/>
    <property type="molecule type" value="Genomic_DNA"/>
</dbReference>
<organism evidence="2 3">
    <name type="scientific">Frankliniella fusca</name>
    <dbReference type="NCBI Taxonomy" id="407009"/>
    <lineage>
        <taxon>Eukaryota</taxon>
        <taxon>Metazoa</taxon>
        <taxon>Ecdysozoa</taxon>
        <taxon>Arthropoda</taxon>
        <taxon>Hexapoda</taxon>
        <taxon>Insecta</taxon>
        <taxon>Pterygota</taxon>
        <taxon>Neoptera</taxon>
        <taxon>Paraneoptera</taxon>
        <taxon>Thysanoptera</taxon>
        <taxon>Terebrantia</taxon>
        <taxon>Thripoidea</taxon>
        <taxon>Thripidae</taxon>
        <taxon>Frankliniella</taxon>
    </lineage>
</organism>
<keyword evidence="3" id="KW-1185">Reference proteome</keyword>
<reference evidence="2" key="1">
    <citation type="submission" date="2021-07" db="EMBL/GenBank/DDBJ databases">
        <authorList>
            <person name="Catto M.A."/>
            <person name="Jacobson A."/>
            <person name="Kennedy G."/>
            <person name="Labadie P."/>
            <person name="Hunt B.G."/>
            <person name="Srinivasan R."/>
        </authorList>
    </citation>
    <scope>NUCLEOTIDE SEQUENCE</scope>
    <source>
        <strain evidence="2">PL_HMW_Pooled</strain>
        <tissue evidence="2">Head</tissue>
    </source>
</reference>
<protein>
    <submittedName>
        <fullName evidence="2">Dynein heavy chain 17, axonemal</fullName>
    </submittedName>
</protein>
<sequence>MEAEEGRPNGEHQGGESVLATPSHLSSTHASTQSLELGVSSVDNLTFTKSKIRSDEERLRVMKAEKVSYVSER</sequence>
<feature type="region of interest" description="Disordered" evidence="1">
    <location>
        <begin position="1"/>
        <end position="40"/>
    </location>
</feature>
<evidence type="ECO:0000313" key="2">
    <source>
        <dbReference type="EMBL" id="KAK3921843.1"/>
    </source>
</evidence>
<evidence type="ECO:0000313" key="3">
    <source>
        <dbReference type="Proteomes" id="UP001219518"/>
    </source>
</evidence>
<evidence type="ECO:0000256" key="1">
    <source>
        <dbReference type="SAM" id="MobiDB-lite"/>
    </source>
</evidence>
<comment type="caution">
    <text evidence="2">The sequence shown here is derived from an EMBL/GenBank/DDBJ whole genome shotgun (WGS) entry which is preliminary data.</text>
</comment>
<dbReference type="AlphaFoldDB" id="A0AAE1LJC2"/>